<feature type="transmembrane region" description="Helical" evidence="7">
    <location>
        <begin position="347"/>
        <end position="371"/>
    </location>
</feature>
<evidence type="ECO:0000256" key="7">
    <source>
        <dbReference type="SAM" id="Phobius"/>
    </source>
</evidence>
<evidence type="ECO:0000256" key="2">
    <source>
        <dbReference type="ARBA" id="ARBA00022448"/>
    </source>
</evidence>
<evidence type="ECO:0000313" key="8">
    <source>
        <dbReference type="EMBL" id="GAA4256349.1"/>
    </source>
</evidence>
<dbReference type="Gene3D" id="1.20.1250.20">
    <property type="entry name" value="MFS general substrate transporter like domains"/>
    <property type="match status" value="1"/>
</dbReference>
<comment type="caution">
    <text evidence="8">The sequence shown here is derived from an EMBL/GenBank/DDBJ whole genome shotgun (WGS) entry which is preliminary data.</text>
</comment>
<protein>
    <submittedName>
        <fullName evidence="8">MFS transporter</fullName>
    </submittedName>
</protein>
<evidence type="ECO:0000256" key="6">
    <source>
        <dbReference type="ARBA" id="ARBA00023136"/>
    </source>
</evidence>
<feature type="transmembrane region" description="Helical" evidence="7">
    <location>
        <begin position="216"/>
        <end position="241"/>
    </location>
</feature>
<dbReference type="Pfam" id="PF07690">
    <property type="entry name" value="MFS_1"/>
    <property type="match status" value="1"/>
</dbReference>
<reference evidence="9" key="1">
    <citation type="journal article" date="2019" name="Int. J. Syst. Evol. Microbiol.">
        <title>The Global Catalogue of Microorganisms (GCM) 10K type strain sequencing project: providing services to taxonomists for standard genome sequencing and annotation.</title>
        <authorList>
            <consortium name="The Broad Institute Genomics Platform"/>
            <consortium name="The Broad Institute Genome Sequencing Center for Infectious Disease"/>
            <person name="Wu L."/>
            <person name="Ma J."/>
        </authorList>
    </citation>
    <scope>NUCLEOTIDE SEQUENCE [LARGE SCALE GENOMIC DNA]</scope>
    <source>
        <strain evidence="9">JCM 17441</strain>
    </source>
</reference>
<sequence>MTSAPARVAHRLIPQSGPGRVLAASNLVFTLGSGMYLTAGVLYFTEVAHLPAGQVGLGLMVAGLISLALGIMVGHLADRHGARGVYASALLIQAAATAGFVVADDFWSFVAVVSAATGAKAAGVAARSPLIRQHGGDRPQQFRAYLRAVTNVGVSVGALLAGSAVQAGTATAYDLMVWATAALTAASAVFLAFLPPISPVRAAAGPRWIALHDRPYLLLTMLDGVMAIQFKVLTVAIPLWLVADTAAPRWLISATMLTGTLMVIAFQVRASRSVTSLPSGAAAYRRAGFAFLAACALISLTAGIPGWAAAALLITAVVVHTVGEVWHAAAGFEVSFVLAPEHATGQYLGVFGLGAGLAEAFGPGLLIWLCIEWGRPGWYVVGAMFALTGTAVQIAVRHAHDNALRHASRPAEPAPRPAR</sequence>
<feature type="transmembrane region" description="Helical" evidence="7">
    <location>
        <begin position="84"/>
        <end position="103"/>
    </location>
</feature>
<feature type="transmembrane region" description="Helical" evidence="7">
    <location>
        <begin position="148"/>
        <end position="169"/>
    </location>
</feature>
<dbReference type="InterPro" id="IPR036259">
    <property type="entry name" value="MFS_trans_sf"/>
</dbReference>
<feature type="transmembrane region" description="Helical" evidence="7">
    <location>
        <begin position="109"/>
        <end position="127"/>
    </location>
</feature>
<accession>A0ABP8DI40</accession>
<dbReference type="RefSeq" id="WP_345133345.1">
    <property type="nucleotide sequence ID" value="NZ_BAABAT010000024.1"/>
</dbReference>
<keyword evidence="5 7" id="KW-1133">Transmembrane helix</keyword>
<dbReference type="SUPFAM" id="SSF103473">
    <property type="entry name" value="MFS general substrate transporter"/>
    <property type="match status" value="1"/>
</dbReference>
<dbReference type="PANTHER" id="PTHR23517:SF2">
    <property type="entry name" value="MULTIDRUG RESISTANCE PROTEIN MDTH"/>
    <property type="match status" value="1"/>
</dbReference>
<keyword evidence="9" id="KW-1185">Reference proteome</keyword>
<dbReference type="InterPro" id="IPR050171">
    <property type="entry name" value="MFS_Transporters"/>
</dbReference>
<keyword evidence="3" id="KW-1003">Cell membrane</keyword>
<evidence type="ECO:0000256" key="1">
    <source>
        <dbReference type="ARBA" id="ARBA00004651"/>
    </source>
</evidence>
<keyword evidence="4 7" id="KW-0812">Transmembrane</keyword>
<feature type="transmembrane region" description="Helical" evidence="7">
    <location>
        <begin position="247"/>
        <end position="268"/>
    </location>
</feature>
<gene>
    <name evidence="8" type="ORF">GCM10022255_068790</name>
</gene>
<evidence type="ECO:0000256" key="5">
    <source>
        <dbReference type="ARBA" id="ARBA00022989"/>
    </source>
</evidence>
<name>A0ABP8DI40_9ACTN</name>
<keyword evidence="2" id="KW-0813">Transport</keyword>
<dbReference type="Proteomes" id="UP001500620">
    <property type="component" value="Unassembled WGS sequence"/>
</dbReference>
<feature type="transmembrane region" description="Helical" evidence="7">
    <location>
        <begin position="56"/>
        <end position="77"/>
    </location>
</feature>
<proteinExistence type="predicted"/>
<evidence type="ECO:0000256" key="4">
    <source>
        <dbReference type="ARBA" id="ARBA00022692"/>
    </source>
</evidence>
<organism evidence="8 9">
    <name type="scientific">Dactylosporangium darangshiense</name>
    <dbReference type="NCBI Taxonomy" id="579108"/>
    <lineage>
        <taxon>Bacteria</taxon>
        <taxon>Bacillati</taxon>
        <taxon>Actinomycetota</taxon>
        <taxon>Actinomycetes</taxon>
        <taxon>Micromonosporales</taxon>
        <taxon>Micromonosporaceae</taxon>
        <taxon>Dactylosporangium</taxon>
    </lineage>
</organism>
<dbReference type="PANTHER" id="PTHR23517">
    <property type="entry name" value="RESISTANCE PROTEIN MDTM, PUTATIVE-RELATED-RELATED"/>
    <property type="match status" value="1"/>
</dbReference>
<evidence type="ECO:0000256" key="3">
    <source>
        <dbReference type="ARBA" id="ARBA00022475"/>
    </source>
</evidence>
<evidence type="ECO:0000313" key="9">
    <source>
        <dbReference type="Proteomes" id="UP001500620"/>
    </source>
</evidence>
<feature type="transmembrane region" description="Helical" evidence="7">
    <location>
        <begin position="175"/>
        <end position="195"/>
    </location>
</feature>
<feature type="transmembrane region" description="Helical" evidence="7">
    <location>
        <begin position="21"/>
        <end position="44"/>
    </location>
</feature>
<dbReference type="EMBL" id="BAABAT010000024">
    <property type="protein sequence ID" value="GAA4256349.1"/>
    <property type="molecule type" value="Genomic_DNA"/>
</dbReference>
<keyword evidence="6 7" id="KW-0472">Membrane</keyword>
<dbReference type="InterPro" id="IPR011701">
    <property type="entry name" value="MFS"/>
</dbReference>
<comment type="subcellular location">
    <subcellularLocation>
        <location evidence="1">Cell membrane</location>
        <topology evidence="1">Multi-pass membrane protein</topology>
    </subcellularLocation>
</comment>
<feature type="transmembrane region" description="Helical" evidence="7">
    <location>
        <begin position="289"/>
        <end position="319"/>
    </location>
</feature>
<feature type="transmembrane region" description="Helical" evidence="7">
    <location>
        <begin position="378"/>
        <end position="396"/>
    </location>
</feature>